<name>A0ABS5MTU7_9PSED</name>
<gene>
    <name evidence="2" type="ORF">KFS80_05400</name>
</gene>
<dbReference type="RefSeq" id="WP_212544162.1">
    <property type="nucleotide sequence ID" value="NZ_JAGYHF010000002.1"/>
</dbReference>
<evidence type="ECO:0000256" key="1">
    <source>
        <dbReference type="SAM" id="Phobius"/>
    </source>
</evidence>
<reference evidence="2 3" key="1">
    <citation type="submission" date="2021-04" db="EMBL/GenBank/DDBJ databases">
        <title>Pseudomonas rustica sp. nov. isolated from raw milk.</title>
        <authorList>
            <person name="Fiedler G."/>
            <person name="Gieschler S."/>
            <person name="Kabisch J."/>
            <person name="Grimmler C."/>
            <person name="Brinks E."/>
            <person name="Wagner N."/>
            <person name="Hetzer B."/>
            <person name="Franz C.M.A.P."/>
            <person name="Boehnlein C."/>
        </authorList>
    </citation>
    <scope>NUCLEOTIDE SEQUENCE [LARGE SCALE GENOMIC DNA]</scope>
    <source>
        <strain evidence="2 3">MBT-4</strain>
    </source>
</reference>
<sequence>MNTNAVNVAVVDGKTITESVELRATQQGQPVRIKAVQNGKYILAEGGDKPVAPENITIKRVGNDLHVATEGTSPDQPQLIIEGFFESQGQLVGVAEDGAYYEYISSDGDQDRAAAFLHDGASSPQVLGADELVGFGNGLVAGNGIGWFWPALLGLGALGLLGAGYALTRDDDKNHDGGGVVVVPPTPGLGGATDNVGDIQGPIDKGGSTDDTTPTFGGTGTPGNTIIISDNGKPIGEVIVGDDGK</sequence>
<dbReference type="EMBL" id="JAGYHF010000002">
    <property type="protein sequence ID" value="MBS4077723.1"/>
    <property type="molecule type" value="Genomic_DNA"/>
</dbReference>
<protein>
    <recommendedName>
        <fullName evidence="4">BapA prefix-like domain-containing protein</fullName>
    </recommendedName>
</protein>
<evidence type="ECO:0000313" key="2">
    <source>
        <dbReference type="EMBL" id="MBS4077723.1"/>
    </source>
</evidence>
<keyword evidence="1" id="KW-0472">Membrane</keyword>
<feature type="transmembrane region" description="Helical" evidence="1">
    <location>
        <begin position="147"/>
        <end position="167"/>
    </location>
</feature>
<keyword evidence="1" id="KW-1133">Transmembrane helix</keyword>
<evidence type="ECO:0000313" key="3">
    <source>
        <dbReference type="Proteomes" id="UP000676035"/>
    </source>
</evidence>
<comment type="caution">
    <text evidence="2">The sequence shown here is derived from an EMBL/GenBank/DDBJ whole genome shotgun (WGS) entry which is preliminary data.</text>
</comment>
<accession>A0ABS5MTU7</accession>
<keyword evidence="3" id="KW-1185">Reference proteome</keyword>
<proteinExistence type="predicted"/>
<evidence type="ECO:0008006" key="4">
    <source>
        <dbReference type="Google" id="ProtNLM"/>
    </source>
</evidence>
<dbReference type="Proteomes" id="UP000676035">
    <property type="component" value="Unassembled WGS sequence"/>
</dbReference>
<dbReference type="Gene3D" id="3.30.420.430">
    <property type="match status" value="1"/>
</dbReference>
<keyword evidence="1" id="KW-0812">Transmembrane</keyword>
<organism evidence="2 3">
    <name type="scientific">Pseudomonas rustica</name>
    <dbReference type="NCBI Taxonomy" id="2827099"/>
    <lineage>
        <taxon>Bacteria</taxon>
        <taxon>Pseudomonadati</taxon>
        <taxon>Pseudomonadota</taxon>
        <taxon>Gammaproteobacteria</taxon>
        <taxon>Pseudomonadales</taxon>
        <taxon>Pseudomonadaceae</taxon>
        <taxon>Pseudomonas</taxon>
    </lineage>
</organism>